<dbReference type="PIRSF" id="PIRSF000126">
    <property type="entry name" value="11-beta-HSD1"/>
    <property type="match status" value="1"/>
</dbReference>
<dbReference type="InterPro" id="IPR002347">
    <property type="entry name" value="SDR_fam"/>
</dbReference>
<dbReference type="Pfam" id="PF00106">
    <property type="entry name" value="adh_short"/>
    <property type="match status" value="1"/>
</dbReference>
<protein>
    <submittedName>
        <fullName evidence="4">SDR family oxidoreductase</fullName>
    </submittedName>
</protein>
<reference evidence="4 5" key="1">
    <citation type="submission" date="2024-10" db="EMBL/GenBank/DDBJ databases">
        <authorList>
            <person name="Ratan Roy A."/>
            <person name="Morales Sandoval P.H."/>
            <person name="De Los Santos Villalobos S."/>
            <person name="Chakraborty S."/>
            <person name="Mukherjee J."/>
        </authorList>
    </citation>
    <scope>NUCLEOTIDE SEQUENCE [LARGE SCALE GENOMIC DNA]</scope>
    <source>
        <strain evidence="4 5">S1</strain>
    </source>
</reference>
<keyword evidence="5" id="KW-1185">Reference proteome</keyword>
<dbReference type="InterPro" id="IPR036291">
    <property type="entry name" value="NAD(P)-bd_dom_sf"/>
</dbReference>
<name>A0ABW6IEL5_9CYAN</name>
<gene>
    <name evidence="4" type="ORF">ACFVKH_10085</name>
</gene>
<dbReference type="Gene3D" id="3.40.50.720">
    <property type="entry name" value="NAD(P)-binding Rossmann-like Domain"/>
    <property type="match status" value="1"/>
</dbReference>
<evidence type="ECO:0000313" key="4">
    <source>
        <dbReference type="EMBL" id="MFE4106625.1"/>
    </source>
</evidence>
<dbReference type="PRINTS" id="PR00081">
    <property type="entry name" value="GDHRDH"/>
</dbReference>
<organism evidence="4 5">
    <name type="scientific">Almyronema epifaneia S1</name>
    <dbReference type="NCBI Taxonomy" id="2991925"/>
    <lineage>
        <taxon>Bacteria</taxon>
        <taxon>Bacillati</taxon>
        <taxon>Cyanobacteriota</taxon>
        <taxon>Cyanophyceae</taxon>
        <taxon>Nodosilineales</taxon>
        <taxon>Nodosilineaceae</taxon>
        <taxon>Almyronema</taxon>
        <taxon>Almyronema epifaneia</taxon>
    </lineage>
</organism>
<comment type="similarity">
    <text evidence="1 3">Belongs to the short-chain dehydrogenases/reductases (SDR) family.</text>
</comment>
<dbReference type="PRINTS" id="PR00080">
    <property type="entry name" value="SDRFAMILY"/>
</dbReference>
<evidence type="ECO:0000256" key="2">
    <source>
        <dbReference type="ARBA" id="ARBA00023002"/>
    </source>
</evidence>
<dbReference type="PROSITE" id="PS00061">
    <property type="entry name" value="ADH_SHORT"/>
    <property type="match status" value="1"/>
</dbReference>
<dbReference type="SUPFAM" id="SSF51735">
    <property type="entry name" value="NAD(P)-binding Rossmann-fold domains"/>
    <property type="match status" value="1"/>
</dbReference>
<dbReference type="CDD" id="cd05374">
    <property type="entry name" value="17beta-HSD-like_SDR_c"/>
    <property type="match status" value="1"/>
</dbReference>
<proteinExistence type="inferred from homology"/>
<dbReference type="RefSeq" id="WP_377964567.1">
    <property type="nucleotide sequence ID" value="NZ_JBHZOL010000068.1"/>
</dbReference>
<keyword evidence="2" id="KW-0560">Oxidoreductase</keyword>
<accession>A0ABW6IEL5</accession>
<dbReference type="NCBIfam" id="NF004825">
    <property type="entry name" value="PRK06181.1"/>
    <property type="match status" value="1"/>
</dbReference>
<dbReference type="PANTHER" id="PTHR44196:SF1">
    <property type="entry name" value="DEHYDROGENASE_REDUCTASE SDR FAMILY MEMBER 7B"/>
    <property type="match status" value="1"/>
</dbReference>
<dbReference type="PANTHER" id="PTHR44196">
    <property type="entry name" value="DEHYDROGENASE/REDUCTASE SDR FAMILY MEMBER 7B"/>
    <property type="match status" value="1"/>
</dbReference>
<dbReference type="Proteomes" id="UP001600165">
    <property type="component" value="Unassembled WGS sequence"/>
</dbReference>
<evidence type="ECO:0000256" key="3">
    <source>
        <dbReference type="RuleBase" id="RU000363"/>
    </source>
</evidence>
<sequence>MTKSVLITGASQGSGRAAALLFAEQGYNVAIAARQSDRLEAVAAEIIARGQRVMALPTDVSQADQVEALVNKALAEFGQIDVLVNNAGICLTGQVSDMSLADWHQLMDVNFWGYVHTIHYLLPHLVQRGSGVIVNVGSFGGKMPLPLMTAYCASKYAVSGLTETLRLELQGKGIHVAAVHPGVINSSFMERAMFRGQDETQANQQRDRMQAVLSQAWVSQPEDVAQAIWAAVDQRKDEIVVGPAAIATEAYRLLPGLTQWALARAAL</sequence>
<comment type="caution">
    <text evidence="4">The sequence shown here is derived from an EMBL/GenBank/DDBJ whole genome shotgun (WGS) entry which is preliminary data.</text>
</comment>
<dbReference type="EMBL" id="JBHZOL010000068">
    <property type="protein sequence ID" value="MFE4106625.1"/>
    <property type="molecule type" value="Genomic_DNA"/>
</dbReference>
<dbReference type="InterPro" id="IPR020904">
    <property type="entry name" value="Sc_DH/Rdtase_CS"/>
</dbReference>
<evidence type="ECO:0000313" key="5">
    <source>
        <dbReference type="Proteomes" id="UP001600165"/>
    </source>
</evidence>
<evidence type="ECO:0000256" key="1">
    <source>
        <dbReference type="ARBA" id="ARBA00006484"/>
    </source>
</evidence>